<dbReference type="Pfam" id="PF00646">
    <property type="entry name" value="F-box"/>
    <property type="match status" value="1"/>
</dbReference>
<evidence type="ECO:0000259" key="2">
    <source>
        <dbReference type="Pfam" id="PF00646"/>
    </source>
</evidence>
<gene>
    <name evidence="3" type="ORF">URODEC1_LOCUS12634</name>
</gene>
<protein>
    <recommendedName>
        <fullName evidence="2">F-box domain-containing protein</fullName>
    </recommendedName>
</protein>
<organism evidence="3 4">
    <name type="scientific">Urochloa decumbens</name>
    <dbReference type="NCBI Taxonomy" id="240449"/>
    <lineage>
        <taxon>Eukaryota</taxon>
        <taxon>Viridiplantae</taxon>
        <taxon>Streptophyta</taxon>
        <taxon>Embryophyta</taxon>
        <taxon>Tracheophyta</taxon>
        <taxon>Spermatophyta</taxon>
        <taxon>Magnoliopsida</taxon>
        <taxon>Liliopsida</taxon>
        <taxon>Poales</taxon>
        <taxon>Poaceae</taxon>
        <taxon>PACMAD clade</taxon>
        <taxon>Panicoideae</taxon>
        <taxon>Panicodae</taxon>
        <taxon>Paniceae</taxon>
        <taxon>Melinidinae</taxon>
        <taxon>Urochloa</taxon>
    </lineage>
</organism>
<name>A0ABC8WDV3_9POAL</name>
<dbReference type="EMBL" id="OZ075122">
    <property type="protein sequence ID" value="CAL4907658.1"/>
    <property type="molecule type" value="Genomic_DNA"/>
</dbReference>
<evidence type="ECO:0000313" key="3">
    <source>
        <dbReference type="EMBL" id="CAL4907658.1"/>
    </source>
</evidence>
<dbReference type="InterPro" id="IPR036047">
    <property type="entry name" value="F-box-like_dom_sf"/>
</dbReference>
<dbReference type="AlphaFoldDB" id="A0ABC8WDV3"/>
<reference evidence="3 4" key="2">
    <citation type="submission" date="2024-10" db="EMBL/GenBank/DDBJ databases">
        <authorList>
            <person name="Ryan C."/>
        </authorList>
    </citation>
    <scope>NUCLEOTIDE SEQUENCE [LARGE SCALE GENOMIC DNA]</scope>
</reference>
<sequence length="616" mass="68761">MDGNDRLSALSDDLLRRILRFAPSKESASTSVLSRRWRSLSRSSGAVNLAVEAVASPSYTAAFARVAKAALDAAAEAPVTRLTMRVEDPRGDRNAIHEFLHRAGDWRRSTDVDVVGDLLSHPATQHVEVLHLALVDVSSPSTIRRLCETEAEPYRGPGIYSLASLPSSESLRVLDLTRCDLAATAAFPRLETFRLRLCSVRPKDLPDILDAAPGLATVHLEYVFFTLRPVKFSKYGTHVARIDRDASKTAEPPVTSLSFRAVTTLVLAWCGKDARDCYGKRWAIDIDAPRLRSLVYKGRLRRFSLRSPAPGLARVDLHILNGQDTERYQDDKNSDKEVVSVLFWQFLRNFTNARVLKLKVNYYLKEIAAVGEGSGDKLLCAFPYAERLELEGVYLPTSKTATVAIANLLDCCPAVRDLVLKLSTITPHCPIGSSSARSFLARQGRLDYSKSIDRFTRRSKRARNATEDTSGGTHGDDDVPDIPGLSGRSFTSLESTLRRVSLEFRVDDESSLGLQLVKFFAENAMALEEMSVDSGNRRMYEHLNFINVSTKACFEHTNLAEDMLVIFRATYWSRTWSQLSKEEEVMILKEGCRRLEGAALEIFSKFGWGVWSRIEA</sequence>
<feature type="region of interest" description="Disordered" evidence="1">
    <location>
        <begin position="458"/>
        <end position="483"/>
    </location>
</feature>
<dbReference type="PANTHER" id="PTHR32141">
    <property type="match status" value="1"/>
</dbReference>
<dbReference type="InterPro" id="IPR001810">
    <property type="entry name" value="F-box_dom"/>
</dbReference>
<dbReference type="InterPro" id="IPR055302">
    <property type="entry name" value="F-box_dom-containing"/>
</dbReference>
<dbReference type="PANTHER" id="PTHR32141:SF26">
    <property type="entry name" value="OS08G0328600 PROTEIN"/>
    <property type="match status" value="1"/>
</dbReference>
<evidence type="ECO:0000313" key="4">
    <source>
        <dbReference type="Proteomes" id="UP001497457"/>
    </source>
</evidence>
<dbReference type="Proteomes" id="UP001497457">
    <property type="component" value="Chromosome 12b"/>
</dbReference>
<feature type="domain" description="F-box" evidence="2">
    <location>
        <begin position="7"/>
        <end position="44"/>
    </location>
</feature>
<proteinExistence type="predicted"/>
<dbReference type="SUPFAM" id="SSF52047">
    <property type="entry name" value="RNI-like"/>
    <property type="match status" value="1"/>
</dbReference>
<reference evidence="4" key="1">
    <citation type="submission" date="2024-06" db="EMBL/GenBank/DDBJ databases">
        <authorList>
            <person name="Ryan C."/>
        </authorList>
    </citation>
    <scope>NUCLEOTIDE SEQUENCE [LARGE SCALE GENOMIC DNA]</scope>
</reference>
<dbReference type="SUPFAM" id="SSF81383">
    <property type="entry name" value="F-box domain"/>
    <property type="match status" value="1"/>
</dbReference>
<evidence type="ECO:0000256" key="1">
    <source>
        <dbReference type="SAM" id="MobiDB-lite"/>
    </source>
</evidence>
<keyword evidence="4" id="KW-1185">Reference proteome</keyword>
<accession>A0ABC8WDV3</accession>